<feature type="domain" description="Helicase ATP-binding" evidence="7">
    <location>
        <begin position="214"/>
        <end position="424"/>
    </location>
</feature>
<gene>
    <name evidence="9" type="ORF">ENJ10_02635</name>
</gene>
<dbReference type="InterPro" id="IPR011604">
    <property type="entry name" value="PDDEXK-like_dom_sf"/>
</dbReference>
<dbReference type="GO" id="GO:0043139">
    <property type="term" value="F:5'-3' DNA helicase activity"/>
    <property type="evidence" value="ECO:0007669"/>
    <property type="project" value="UniProtKB-EC"/>
</dbReference>
<dbReference type="InterPro" id="IPR045028">
    <property type="entry name" value="DinG/Rad3-like"/>
</dbReference>
<feature type="non-terminal residue" evidence="9">
    <location>
        <position position="471"/>
    </location>
</feature>
<dbReference type="EC" id="5.6.2.3" evidence="5"/>
<organism evidence="9">
    <name type="scientific">Caldithrix abyssi</name>
    <dbReference type="NCBI Taxonomy" id="187145"/>
    <lineage>
        <taxon>Bacteria</taxon>
        <taxon>Pseudomonadati</taxon>
        <taxon>Calditrichota</taxon>
        <taxon>Calditrichia</taxon>
        <taxon>Calditrichales</taxon>
        <taxon>Calditrichaceae</taxon>
        <taxon>Caldithrix</taxon>
    </lineage>
</organism>
<dbReference type="PROSITE" id="PS51193">
    <property type="entry name" value="HELICASE_ATP_BIND_2"/>
    <property type="match status" value="1"/>
</dbReference>
<dbReference type="Proteomes" id="UP000886005">
    <property type="component" value="Unassembled WGS sequence"/>
</dbReference>
<evidence type="ECO:0000256" key="4">
    <source>
        <dbReference type="ARBA" id="ARBA00022840"/>
    </source>
</evidence>
<evidence type="ECO:0000256" key="1">
    <source>
        <dbReference type="ARBA" id="ARBA00001966"/>
    </source>
</evidence>
<proteinExistence type="predicted"/>
<dbReference type="InterPro" id="IPR011545">
    <property type="entry name" value="DEAD/DEAH_box_helicase_dom"/>
</dbReference>
<dbReference type="InterPro" id="IPR010614">
    <property type="entry name" value="RAD3-like_helicase_DEAD"/>
</dbReference>
<comment type="catalytic activity">
    <reaction evidence="6">
        <text>ATP + H2O = ADP + phosphate + H(+)</text>
        <dbReference type="Rhea" id="RHEA:13065"/>
        <dbReference type="ChEBI" id="CHEBI:15377"/>
        <dbReference type="ChEBI" id="CHEBI:15378"/>
        <dbReference type="ChEBI" id="CHEBI:30616"/>
        <dbReference type="ChEBI" id="CHEBI:43474"/>
        <dbReference type="ChEBI" id="CHEBI:456216"/>
        <dbReference type="EC" id="5.6.2.3"/>
    </reaction>
</comment>
<evidence type="ECO:0000256" key="5">
    <source>
        <dbReference type="ARBA" id="ARBA00044969"/>
    </source>
</evidence>
<dbReference type="InterPro" id="IPR014013">
    <property type="entry name" value="Helic_SF1/SF2_ATP-bd_DinG/Rad3"/>
</dbReference>
<comment type="cofactor">
    <cofactor evidence="1">
        <name>[4Fe-4S] cluster</name>
        <dbReference type="ChEBI" id="CHEBI:49883"/>
    </cofactor>
</comment>
<evidence type="ECO:0000256" key="6">
    <source>
        <dbReference type="ARBA" id="ARBA00048954"/>
    </source>
</evidence>
<dbReference type="GO" id="GO:0005524">
    <property type="term" value="F:ATP binding"/>
    <property type="evidence" value="ECO:0007669"/>
    <property type="project" value="UniProtKB-KW"/>
</dbReference>
<dbReference type="Gene3D" id="3.40.50.300">
    <property type="entry name" value="P-loop containing nucleotide triphosphate hydrolases"/>
    <property type="match status" value="1"/>
</dbReference>
<keyword evidence="9" id="KW-0347">Helicase</keyword>
<keyword evidence="3" id="KW-0378">Hydrolase</keyword>
<dbReference type="AlphaFoldDB" id="A0A7V1LKB4"/>
<feature type="domain" description="Helicase ATP-binding" evidence="8">
    <location>
        <begin position="192"/>
        <end position="439"/>
    </location>
</feature>
<dbReference type="PANTHER" id="PTHR11472">
    <property type="entry name" value="DNA REPAIR DEAD HELICASE RAD3/XP-D SUBFAMILY MEMBER"/>
    <property type="match status" value="1"/>
</dbReference>
<dbReference type="SMART" id="SM00487">
    <property type="entry name" value="DEXDc"/>
    <property type="match status" value="1"/>
</dbReference>
<dbReference type="SUPFAM" id="SSF52540">
    <property type="entry name" value="P-loop containing nucleoside triphosphate hydrolases"/>
    <property type="match status" value="1"/>
</dbReference>
<reference evidence="9" key="1">
    <citation type="journal article" date="2020" name="mSystems">
        <title>Genome- and Community-Level Interaction Insights into Carbon Utilization and Element Cycling Functions of Hydrothermarchaeota in Hydrothermal Sediment.</title>
        <authorList>
            <person name="Zhou Z."/>
            <person name="Liu Y."/>
            <person name="Xu W."/>
            <person name="Pan J."/>
            <person name="Luo Z.H."/>
            <person name="Li M."/>
        </authorList>
    </citation>
    <scope>NUCLEOTIDE SEQUENCE [LARGE SCALE GENOMIC DNA]</scope>
    <source>
        <strain evidence="9">HyVt-456</strain>
    </source>
</reference>
<evidence type="ECO:0000259" key="7">
    <source>
        <dbReference type="PROSITE" id="PS51192"/>
    </source>
</evidence>
<dbReference type="InterPro" id="IPR027417">
    <property type="entry name" value="P-loop_NTPase"/>
</dbReference>
<dbReference type="Gene3D" id="3.90.320.10">
    <property type="match status" value="1"/>
</dbReference>
<sequence>MAVKRDGKDIYLTVRDLMGPADNDERLVASIPLPQRGKMGRQAQTYLQHSHRLQKSLFVSESIVNRSYSFRDARFHISGRVDGLYKLKERLELEEIKSVVLQPAEFNKLHAGSYPRFNNQLLFYAYLLQDMNDGCEVVPYLRLFNLIDDREKVFKLDYKRQEVERALLKRFEQIYALSAERQKSNLRRSRLAQTLNFDLPDKRAPQEEMMRRVDEGLEQGRRMMVSAPTGTGKTAGALIPFLKKALKTGQKIFFATSRTDQQNQVLETLRRIDPDEKVFRSYIVSSAARMCANPIYFCHESFCPFIENFTKRLEQSALLEKLNAQKSLNREDVYNAGVEKKLCPLEVNNKLLKHFDVLVGDVNYVFDPMASRKNLFGREGFDEWLLIIDEAHGLLERGRAYLSVEVGRGEVDALQLNVSLKDGRVYGKLAAALELWQKLFDGWEQEGRLHHEGQSDYAFDVDVLTLLETFR</sequence>
<accession>A0A7V1LKB4</accession>
<dbReference type="InterPro" id="IPR014001">
    <property type="entry name" value="Helicase_ATP-bd"/>
</dbReference>
<evidence type="ECO:0000256" key="3">
    <source>
        <dbReference type="ARBA" id="ARBA00022801"/>
    </source>
</evidence>
<dbReference type="GO" id="GO:0003677">
    <property type="term" value="F:DNA binding"/>
    <property type="evidence" value="ECO:0007669"/>
    <property type="project" value="InterPro"/>
</dbReference>
<dbReference type="Pfam" id="PF00270">
    <property type="entry name" value="DEAD"/>
    <property type="match status" value="1"/>
</dbReference>
<protein>
    <recommendedName>
        <fullName evidence="5">DNA 5'-3' helicase</fullName>
        <ecNumber evidence="5">5.6.2.3</ecNumber>
    </recommendedName>
</protein>
<dbReference type="Pfam" id="PF06733">
    <property type="entry name" value="DEAD_2"/>
    <property type="match status" value="1"/>
</dbReference>
<keyword evidence="4" id="KW-0067">ATP-binding</keyword>
<evidence type="ECO:0000313" key="9">
    <source>
        <dbReference type="EMBL" id="HED09559.1"/>
    </source>
</evidence>
<comment type="caution">
    <text evidence="9">The sequence shown here is derived from an EMBL/GenBank/DDBJ whole genome shotgun (WGS) entry which is preliminary data.</text>
</comment>
<dbReference type="EMBL" id="DRLD01000070">
    <property type="protein sequence ID" value="HED09559.1"/>
    <property type="molecule type" value="Genomic_DNA"/>
</dbReference>
<keyword evidence="2" id="KW-0547">Nucleotide-binding</keyword>
<dbReference type="GO" id="GO:0016787">
    <property type="term" value="F:hydrolase activity"/>
    <property type="evidence" value="ECO:0007669"/>
    <property type="project" value="UniProtKB-KW"/>
</dbReference>
<dbReference type="PROSITE" id="PS51192">
    <property type="entry name" value="HELICASE_ATP_BIND_1"/>
    <property type="match status" value="1"/>
</dbReference>
<name>A0A7V1LKB4_CALAY</name>
<evidence type="ECO:0000256" key="2">
    <source>
        <dbReference type="ARBA" id="ARBA00022741"/>
    </source>
</evidence>
<evidence type="ECO:0000259" key="8">
    <source>
        <dbReference type="PROSITE" id="PS51193"/>
    </source>
</evidence>
<dbReference type="PANTHER" id="PTHR11472:SF34">
    <property type="entry name" value="REGULATOR OF TELOMERE ELONGATION HELICASE 1"/>
    <property type="match status" value="1"/>
</dbReference>